<gene>
    <name evidence="1" type="ORF">FrCorBMG51_05550</name>
</gene>
<accession>A0ABR5F6F6</accession>
<dbReference type="SUPFAM" id="SSF47203">
    <property type="entry name" value="Acyl-CoA dehydrogenase C-terminal domain-like"/>
    <property type="match status" value="1"/>
</dbReference>
<dbReference type="Proteomes" id="UP000035425">
    <property type="component" value="Unassembled WGS sequence"/>
</dbReference>
<evidence type="ECO:0000313" key="2">
    <source>
        <dbReference type="Proteomes" id="UP000035425"/>
    </source>
</evidence>
<protein>
    <submittedName>
        <fullName evidence="1">Uncharacterized protein</fullName>
    </submittedName>
</protein>
<keyword evidence="2" id="KW-1185">Reference proteome</keyword>
<feature type="non-terminal residue" evidence="1">
    <location>
        <position position="211"/>
    </location>
</feature>
<evidence type="ECO:0000313" key="1">
    <source>
        <dbReference type="EMBL" id="KLL12314.1"/>
    </source>
</evidence>
<organism evidence="1 2">
    <name type="scientific">Protofrankia coriariae</name>
    <dbReference type="NCBI Taxonomy" id="1562887"/>
    <lineage>
        <taxon>Bacteria</taxon>
        <taxon>Bacillati</taxon>
        <taxon>Actinomycetota</taxon>
        <taxon>Actinomycetes</taxon>
        <taxon>Frankiales</taxon>
        <taxon>Frankiaceae</taxon>
        <taxon>Protofrankia</taxon>
    </lineage>
</organism>
<sequence length="211" mass="22200">MTTVVRTGFDPGLWARCHRTAREEGLAPGLAALREALLPGLIPCGPGGHAVMPAALAGEASRLWVDGMTTEDHVELETLGVVDLPGGPVAMLGHSREPGHVGAFSASAQPRTLWLRGLLWLRLGLSEGLRDACVTYLAGRTVGSSVLLQQQLVKGALADVLLEHLEIRAVITSAGERTEDTLGRLHEQITDADRELLHLLGASGYLAGGTG</sequence>
<reference evidence="1 2" key="1">
    <citation type="submission" date="2014-12" db="EMBL/GenBank/DDBJ databases">
        <title>Frankia sp. BMG5.1 draft genome.</title>
        <authorList>
            <person name="Gtari M."/>
            <person name="Ghodhbane-Gtari F."/>
            <person name="Nouioui I."/>
            <person name="Ktari A."/>
            <person name="Hezbri K."/>
            <person name="Mimouni W."/>
            <person name="Sbissi I."/>
            <person name="Ayari A."/>
            <person name="Yamanaka T."/>
            <person name="Normand P."/>
            <person name="Tisa L.S."/>
            <person name="Boudabous A."/>
        </authorList>
    </citation>
    <scope>NUCLEOTIDE SEQUENCE [LARGE SCALE GENOMIC DNA]</scope>
    <source>
        <strain evidence="1 2">BMG5.1</strain>
    </source>
</reference>
<proteinExistence type="predicted"/>
<dbReference type="EMBL" id="JWIO01000006">
    <property type="protein sequence ID" value="KLL12314.1"/>
    <property type="molecule type" value="Genomic_DNA"/>
</dbReference>
<comment type="caution">
    <text evidence="1">The sequence shown here is derived from an EMBL/GenBank/DDBJ whole genome shotgun (WGS) entry which is preliminary data.</text>
</comment>
<dbReference type="InterPro" id="IPR036250">
    <property type="entry name" value="AcylCo_DH-like_C"/>
</dbReference>
<name>A0ABR5F6F6_9ACTN</name>
<dbReference type="RefSeq" id="WP_200902343.1">
    <property type="nucleotide sequence ID" value="NZ_JWIO01000006.1"/>
</dbReference>